<dbReference type="Pfam" id="PF13191">
    <property type="entry name" value="AAA_16"/>
    <property type="match status" value="1"/>
</dbReference>
<sequence length="1002" mass="108165">MRGEIEGCLGAGAAPSSCPWRPGDMGDLRVSNRRKIAHLSEMVNFIVSSRHSCSHPSELKLGKGSRRLTPAPPTRKRTGPCDPSREGPGPASGGQLMTPSAGSNLAPDLRSTRVLRDHGTAILERLPLPGAEMERPRITRLIGGSVARNLVTVLLGPPGTGKTVAMAAAMRQFNQAGTPCVSLPCTPADSDGKVFTARLVEAIGQTVRQHGGTLPNEPIADAKAAAALLLNLAARAGNPVCVFIDDFHHADDQPQRAFVVSLFHHGYGDIRIVAASHHRFRCGLGSLLLDSKLEEFGMADLVFSPEEARALFHSRLSPGEERALETLIRRTEGWPAALRIVERRLARGEDLAEIARDFSSANREFASFFDDLLAALPADLADFLHTVAPLDTAPAELLRVILGDNPDDLMARATEACPFAAYGDREERSLRLHGLWRDYLGARLARQAPARLDDILRKAADWYEARAQWVIAANYQLRAGRAEDAAVLLGLHADDIFARDGEVHDVLPLVEGLPKAVKLSPENTFWIGRSAAFKGDFAHTARLIEQAQTVAAANGDGPGRMKLLRLLVAYGFDDFDLVRSEATRWLSEAQGAPLVDRVTVSIMLSLSCAATLDPIKAAVALDTARSDASRTDSAYLQTWITIAAALQAIDGGNPALALSEVERALAQSACRGAIKRTCELVRAACLYEMGDLDAARAILDRNLLDGLRHGITETAFAGLRTAIRLCEIDQGLEAALRFARDAEHTTERRFGKRCRSLLRLARIEAILRQPDERRSHRFESDLTDLDVLVDSATRHCPAIAERVRLVTARRHIADGATRPALATLSTLMSPAATGRRLRIWAEACVLKAAAQAADGDMAGALKTLWAAIERAAPLGLNRTFVDDAALLRGLAPALLDHARRLSGRIEPACVTLAEAIARACDVSLHQAEVHGDDDDLPLEPLTAGEIKVLSLAASGLTNAQIAQQTLVAVPTIKWHLHNVFNKLGVKTRTAAIARGRQMGVLM</sequence>
<feature type="region of interest" description="Disordered" evidence="4">
    <location>
        <begin position="54"/>
        <end position="104"/>
    </location>
</feature>
<evidence type="ECO:0000256" key="3">
    <source>
        <dbReference type="ARBA" id="ARBA00023163"/>
    </source>
</evidence>
<dbReference type="SMART" id="SM00382">
    <property type="entry name" value="AAA"/>
    <property type="match status" value="1"/>
</dbReference>
<dbReference type="SUPFAM" id="SSF46894">
    <property type="entry name" value="C-terminal effector domain of the bipartite response regulators"/>
    <property type="match status" value="1"/>
</dbReference>
<dbReference type="EMBL" id="QYUK01000016">
    <property type="protein sequence ID" value="RJF80592.1"/>
    <property type="molecule type" value="Genomic_DNA"/>
</dbReference>
<reference evidence="6 7" key="1">
    <citation type="submission" date="2018-09" db="EMBL/GenBank/DDBJ databases">
        <authorList>
            <person name="Zhu H."/>
        </authorList>
    </citation>
    <scope>NUCLEOTIDE SEQUENCE [LARGE SCALE GENOMIC DNA]</scope>
    <source>
        <strain evidence="6 7">K1W22B-8</strain>
    </source>
</reference>
<dbReference type="Gene3D" id="1.10.10.10">
    <property type="entry name" value="Winged helix-like DNA-binding domain superfamily/Winged helix DNA-binding domain"/>
    <property type="match status" value="1"/>
</dbReference>
<gene>
    <name evidence="6" type="ORF">D3874_26090</name>
</gene>
<evidence type="ECO:0000256" key="2">
    <source>
        <dbReference type="ARBA" id="ARBA00023125"/>
    </source>
</evidence>
<dbReference type="InterPro" id="IPR036388">
    <property type="entry name" value="WH-like_DNA-bd_sf"/>
</dbReference>
<dbReference type="PANTHER" id="PTHR44688">
    <property type="entry name" value="DNA-BINDING TRANSCRIPTIONAL ACTIVATOR DEVR_DOSR"/>
    <property type="match status" value="1"/>
</dbReference>
<dbReference type="AlphaFoldDB" id="A0A418VTX0"/>
<name>A0A418VTX0_9PROT</name>
<protein>
    <submittedName>
        <fullName evidence="6">AAA family ATPase</fullName>
    </submittedName>
</protein>
<evidence type="ECO:0000256" key="1">
    <source>
        <dbReference type="ARBA" id="ARBA00023015"/>
    </source>
</evidence>
<dbReference type="InterPro" id="IPR041617">
    <property type="entry name" value="TPR_MalT"/>
</dbReference>
<keyword evidence="7" id="KW-1185">Reference proteome</keyword>
<dbReference type="Pfam" id="PF00196">
    <property type="entry name" value="GerE"/>
    <property type="match status" value="1"/>
</dbReference>
<evidence type="ECO:0000313" key="6">
    <source>
        <dbReference type="EMBL" id="RJF80592.1"/>
    </source>
</evidence>
<dbReference type="GO" id="GO:0003677">
    <property type="term" value="F:DNA binding"/>
    <property type="evidence" value="ECO:0007669"/>
    <property type="project" value="UniProtKB-KW"/>
</dbReference>
<dbReference type="Proteomes" id="UP000284605">
    <property type="component" value="Unassembled WGS sequence"/>
</dbReference>
<dbReference type="InterPro" id="IPR041664">
    <property type="entry name" value="AAA_16"/>
</dbReference>
<dbReference type="PROSITE" id="PS50043">
    <property type="entry name" value="HTH_LUXR_2"/>
    <property type="match status" value="1"/>
</dbReference>
<dbReference type="InterPro" id="IPR027417">
    <property type="entry name" value="P-loop_NTPase"/>
</dbReference>
<keyword evidence="3" id="KW-0804">Transcription</keyword>
<evidence type="ECO:0000259" key="5">
    <source>
        <dbReference type="PROSITE" id="PS50043"/>
    </source>
</evidence>
<comment type="caution">
    <text evidence="6">The sequence shown here is derived from an EMBL/GenBank/DDBJ whole genome shotgun (WGS) entry which is preliminary data.</text>
</comment>
<dbReference type="PANTHER" id="PTHR44688:SF16">
    <property type="entry name" value="DNA-BINDING TRANSCRIPTIONAL ACTIVATOR DEVR_DOSR"/>
    <property type="match status" value="1"/>
</dbReference>
<dbReference type="InterPro" id="IPR011990">
    <property type="entry name" value="TPR-like_helical_dom_sf"/>
</dbReference>
<evidence type="ECO:0000313" key="7">
    <source>
        <dbReference type="Proteomes" id="UP000284605"/>
    </source>
</evidence>
<keyword evidence="2" id="KW-0238">DNA-binding</keyword>
<dbReference type="Gene3D" id="1.25.40.10">
    <property type="entry name" value="Tetratricopeptide repeat domain"/>
    <property type="match status" value="1"/>
</dbReference>
<dbReference type="GO" id="GO:0006355">
    <property type="term" value="P:regulation of DNA-templated transcription"/>
    <property type="evidence" value="ECO:0007669"/>
    <property type="project" value="InterPro"/>
</dbReference>
<dbReference type="InterPro" id="IPR003593">
    <property type="entry name" value="AAA+_ATPase"/>
</dbReference>
<dbReference type="InterPro" id="IPR000792">
    <property type="entry name" value="Tscrpt_reg_LuxR_C"/>
</dbReference>
<dbReference type="SUPFAM" id="SSF52540">
    <property type="entry name" value="P-loop containing nucleoside triphosphate hydrolases"/>
    <property type="match status" value="1"/>
</dbReference>
<organism evidence="6 7">
    <name type="scientific">Oleomonas cavernae</name>
    <dbReference type="NCBI Taxonomy" id="2320859"/>
    <lineage>
        <taxon>Bacteria</taxon>
        <taxon>Pseudomonadati</taxon>
        <taxon>Pseudomonadota</taxon>
        <taxon>Alphaproteobacteria</taxon>
        <taxon>Acetobacterales</taxon>
        <taxon>Acetobacteraceae</taxon>
        <taxon>Oleomonas</taxon>
    </lineage>
</organism>
<proteinExistence type="predicted"/>
<dbReference type="InterPro" id="IPR016032">
    <property type="entry name" value="Sig_transdc_resp-reg_C-effctor"/>
</dbReference>
<dbReference type="InterPro" id="IPR059106">
    <property type="entry name" value="WHD_MalT"/>
</dbReference>
<feature type="domain" description="HTH luxR-type" evidence="5">
    <location>
        <begin position="934"/>
        <end position="999"/>
    </location>
</feature>
<evidence type="ECO:0000256" key="4">
    <source>
        <dbReference type="SAM" id="MobiDB-lite"/>
    </source>
</evidence>
<dbReference type="SMART" id="SM00421">
    <property type="entry name" value="HTH_LUXR"/>
    <property type="match status" value="1"/>
</dbReference>
<dbReference type="Gene3D" id="3.40.50.300">
    <property type="entry name" value="P-loop containing nucleotide triphosphate hydrolases"/>
    <property type="match status" value="1"/>
</dbReference>
<dbReference type="Pfam" id="PF25873">
    <property type="entry name" value="WHD_MalT"/>
    <property type="match status" value="1"/>
</dbReference>
<dbReference type="PROSITE" id="PS00622">
    <property type="entry name" value="HTH_LUXR_1"/>
    <property type="match status" value="1"/>
</dbReference>
<dbReference type="CDD" id="cd06170">
    <property type="entry name" value="LuxR_C_like"/>
    <property type="match status" value="1"/>
</dbReference>
<dbReference type="PRINTS" id="PR00038">
    <property type="entry name" value="HTHLUXR"/>
</dbReference>
<keyword evidence="1" id="KW-0805">Transcription regulation</keyword>
<accession>A0A418VTX0</accession>
<dbReference type="Pfam" id="PF17874">
    <property type="entry name" value="TPR_MalT"/>
    <property type="match status" value="1"/>
</dbReference>